<organism evidence="1 2">
    <name type="scientific">Eragrostis curvula</name>
    <name type="common">weeping love grass</name>
    <dbReference type="NCBI Taxonomy" id="38414"/>
    <lineage>
        <taxon>Eukaryota</taxon>
        <taxon>Viridiplantae</taxon>
        <taxon>Streptophyta</taxon>
        <taxon>Embryophyta</taxon>
        <taxon>Tracheophyta</taxon>
        <taxon>Spermatophyta</taxon>
        <taxon>Magnoliopsida</taxon>
        <taxon>Liliopsida</taxon>
        <taxon>Poales</taxon>
        <taxon>Poaceae</taxon>
        <taxon>PACMAD clade</taxon>
        <taxon>Chloridoideae</taxon>
        <taxon>Eragrostideae</taxon>
        <taxon>Eragrostidinae</taxon>
        <taxon>Eragrostis</taxon>
    </lineage>
</organism>
<name>A0A5J9U8E7_9POAL</name>
<gene>
    <name evidence="1" type="ORF">EJB05_35766</name>
</gene>
<reference evidence="1 2" key="1">
    <citation type="journal article" date="2019" name="Sci. Rep.">
        <title>A high-quality genome of Eragrostis curvula grass provides insights into Poaceae evolution and supports new strategies to enhance forage quality.</title>
        <authorList>
            <person name="Carballo J."/>
            <person name="Santos B.A.C.M."/>
            <person name="Zappacosta D."/>
            <person name="Garbus I."/>
            <person name="Selva J.P."/>
            <person name="Gallo C.A."/>
            <person name="Diaz A."/>
            <person name="Albertini E."/>
            <person name="Caccamo M."/>
            <person name="Echenique V."/>
        </authorList>
    </citation>
    <scope>NUCLEOTIDE SEQUENCE [LARGE SCALE GENOMIC DNA]</scope>
    <source>
        <strain evidence="2">cv. Victoria</strain>
        <tissue evidence="1">Leaf</tissue>
    </source>
</reference>
<dbReference type="EMBL" id="RWGY01000029">
    <property type="protein sequence ID" value="TVU19607.1"/>
    <property type="molecule type" value="Genomic_DNA"/>
</dbReference>
<evidence type="ECO:0000313" key="2">
    <source>
        <dbReference type="Proteomes" id="UP000324897"/>
    </source>
</evidence>
<comment type="caution">
    <text evidence="1">The sequence shown here is derived from an EMBL/GenBank/DDBJ whole genome shotgun (WGS) entry which is preliminary data.</text>
</comment>
<dbReference type="Proteomes" id="UP000324897">
    <property type="component" value="Chromosome 7"/>
</dbReference>
<dbReference type="Gramene" id="TVU19607">
    <property type="protein sequence ID" value="TVU19607"/>
    <property type="gene ID" value="EJB05_35766"/>
</dbReference>
<accession>A0A5J9U8E7</accession>
<sequence>MGSLEKDFIITSMDPPLSSRRKIVDSVQIENVADLKLGCICWIVLRKQVGFCLFSASEAWYRETCVPVDLSQVKNVLIAPA</sequence>
<keyword evidence="2" id="KW-1185">Reference proteome</keyword>
<dbReference type="AlphaFoldDB" id="A0A5J9U8E7"/>
<protein>
    <submittedName>
        <fullName evidence="1">Uncharacterized protein</fullName>
    </submittedName>
</protein>
<evidence type="ECO:0000313" key="1">
    <source>
        <dbReference type="EMBL" id="TVU19607.1"/>
    </source>
</evidence>
<proteinExistence type="predicted"/>